<protein>
    <submittedName>
        <fullName evidence="1">Uncharacterized protein</fullName>
    </submittedName>
</protein>
<reference evidence="1" key="1">
    <citation type="journal article" date="2014" name="Front. Microbiol.">
        <title>High frequency of phylogenetically diverse reductive dehalogenase-homologous genes in deep subseafloor sedimentary metagenomes.</title>
        <authorList>
            <person name="Kawai M."/>
            <person name="Futagami T."/>
            <person name="Toyoda A."/>
            <person name="Takaki Y."/>
            <person name="Nishi S."/>
            <person name="Hori S."/>
            <person name="Arai W."/>
            <person name="Tsubouchi T."/>
            <person name="Morono Y."/>
            <person name="Uchiyama I."/>
            <person name="Ito T."/>
            <person name="Fujiyama A."/>
            <person name="Inagaki F."/>
            <person name="Takami H."/>
        </authorList>
    </citation>
    <scope>NUCLEOTIDE SEQUENCE</scope>
    <source>
        <strain evidence="1">Expedition CK06-06</strain>
    </source>
</reference>
<feature type="non-terminal residue" evidence="1">
    <location>
        <position position="1"/>
    </location>
</feature>
<gene>
    <name evidence="1" type="ORF">S01H4_27048</name>
</gene>
<organism evidence="1">
    <name type="scientific">marine sediment metagenome</name>
    <dbReference type="NCBI Taxonomy" id="412755"/>
    <lineage>
        <taxon>unclassified sequences</taxon>
        <taxon>metagenomes</taxon>
        <taxon>ecological metagenomes</taxon>
    </lineage>
</organism>
<dbReference type="EMBL" id="BART01013141">
    <property type="protein sequence ID" value="GAG88991.1"/>
    <property type="molecule type" value="Genomic_DNA"/>
</dbReference>
<name>X1CXR3_9ZZZZ</name>
<dbReference type="AlphaFoldDB" id="X1CXR3"/>
<accession>X1CXR3</accession>
<sequence length="35" mass="4223">GKSRSTIFYFVRLEVKLAVIKKDLCWIKKRLELIQ</sequence>
<comment type="caution">
    <text evidence="1">The sequence shown here is derived from an EMBL/GenBank/DDBJ whole genome shotgun (WGS) entry which is preliminary data.</text>
</comment>
<evidence type="ECO:0000313" key="1">
    <source>
        <dbReference type="EMBL" id="GAG88991.1"/>
    </source>
</evidence>
<proteinExistence type="predicted"/>